<evidence type="ECO:0000256" key="1">
    <source>
        <dbReference type="ARBA" id="ARBA00002724"/>
    </source>
</evidence>
<dbReference type="Gene3D" id="3.40.50.150">
    <property type="entry name" value="Vaccinia Virus protein VP39"/>
    <property type="match status" value="1"/>
</dbReference>
<dbReference type="GO" id="GO:0008649">
    <property type="term" value="F:rRNA methyltransferase activity"/>
    <property type="evidence" value="ECO:0007669"/>
    <property type="project" value="InterPro"/>
</dbReference>
<name>A0A220MHK0_9BACL</name>
<feature type="active site" description="Nucleophile" evidence="14">
    <location>
        <position position="381"/>
    </location>
</feature>
<feature type="binding site" evidence="14">
    <location>
        <position position="283"/>
    </location>
    <ligand>
        <name>S-adenosyl-L-methionine</name>
        <dbReference type="ChEBI" id="CHEBI:59789"/>
    </ligand>
</feature>
<comment type="similarity">
    <text evidence="3 14">Belongs to the class I-like SAM-binding methyltransferase superfamily. RsmB/NOP family.</text>
</comment>
<dbReference type="Proteomes" id="UP000197781">
    <property type="component" value="Chromosome"/>
</dbReference>
<evidence type="ECO:0000256" key="14">
    <source>
        <dbReference type="PROSITE-ProRule" id="PRU01023"/>
    </source>
</evidence>
<feature type="binding site" evidence="14">
    <location>
        <begin position="259"/>
        <end position="265"/>
    </location>
    <ligand>
        <name>S-adenosyl-L-methionine</name>
        <dbReference type="ChEBI" id="CHEBI:59789"/>
    </ligand>
</feature>
<feature type="binding site" evidence="14">
    <location>
        <position position="310"/>
    </location>
    <ligand>
        <name>S-adenosyl-L-methionine</name>
        <dbReference type="ChEBI" id="CHEBI:59789"/>
    </ligand>
</feature>
<accession>A0A220MHK0</accession>
<dbReference type="Pfam" id="PF01029">
    <property type="entry name" value="NusB"/>
    <property type="match status" value="1"/>
</dbReference>
<dbReference type="Pfam" id="PF22458">
    <property type="entry name" value="RsmF-B_ferredox"/>
    <property type="match status" value="1"/>
</dbReference>
<dbReference type="FunFam" id="3.30.70.1170:FF:000003">
    <property type="entry name" value="16S rRNA (Cytosine(967)-C(5))-methyltransferase RsmB"/>
    <property type="match status" value="1"/>
</dbReference>
<dbReference type="Gene3D" id="1.10.940.10">
    <property type="entry name" value="NusB-like"/>
    <property type="match status" value="1"/>
</dbReference>
<dbReference type="InterPro" id="IPR035926">
    <property type="entry name" value="NusB-like_sf"/>
</dbReference>
<dbReference type="EMBL" id="CP018145">
    <property type="protein sequence ID" value="ASJ54576.1"/>
    <property type="molecule type" value="Genomic_DNA"/>
</dbReference>
<evidence type="ECO:0000313" key="17">
    <source>
        <dbReference type="Proteomes" id="UP000197781"/>
    </source>
</evidence>
<dbReference type="InterPro" id="IPR018314">
    <property type="entry name" value="RsmB/NOL1/NOP2-like_CS"/>
</dbReference>
<dbReference type="PANTHER" id="PTHR22807:SF53">
    <property type="entry name" value="RIBOSOMAL RNA SMALL SUBUNIT METHYLTRANSFERASE B-RELATED"/>
    <property type="match status" value="1"/>
</dbReference>
<evidence type="ECO:0000256" key="10">
    <source>
        <dbReference type="ARBA" id="ARBA00022884"/>
    </source>
</evidence>
<evidence type="ECO:0000256" key="3">
    <source>
        <dbReference type="ARBA" id="ARBA00007494"/>
    </source>
</evidence>
<dbReference type="FunFam" id="1.10.940.10:FF:000006">
    <property type="entry name" value="16S rRNA (Cytosine(967)-C(5))-methyltransferase RsmB"/>
    <property type="match status" value="1"/>
</dbReference>
<evidence type="ECO:0000256" key="9">
    <source>
        <dbReference type="ARBA" id="ARBA00022691"/>
    </source>
</evidence>
<gene>
    <name evidence="16" type="ORF">BP422_14000</name>
</gene>
<dbReference type="InterPro" id="IPR004573">
    <property type="entry name" value="rRNA_ssu_MeTfrase_B"/>
</dbReference>
<dbReference type="InterPro" id="IPR006027">
    <property type="entry name" value="NusB_RsmB_TIM44"/>
</dbReference>
<dbReference type="GO" id="GO:0003723">
    <property type="term" value="F:RNA binding"/>
    <property type="evidence" value="ECO:0007669"/>
    <property type="project" value="UniProtKB-UniRule"/>
</dbReference>
<comment type="subcellular location">
    <subcellularLocation>
        <location evidence="2">Cytoplasm</location>
    </subcellularLocation>
</comment>
<protein>
    <recommendedName>
        <fullName evidence="4">16S rRNA (cytosine(967)-C(5))-methyltransferase</fullName>
        <ecNumber evidence="4">2.1.1.176</ecNumber>
    </recommendedName>
    <alternativeName>
        <fullName evidence="11">16S rRNA m5C967 methyltransferase</fullName>
    </alternativeName>
    <alternativeName>
        <fullName evidence="12">rRNA (cytosine-C(5)-)-methyltransferase RsmB</fullName>
    </alternativeName>
</protein>
<dbReference type="PRINTS" id="PR02008">
    <property type="entry name" value="RCMTFAMILY"/>
</dbReference>
<dbReference type="KEGG" id="bfm:BP422_14000"/>
<dbReference type="InterPro" id="IPR049560">
    <property type="entry name" value="MeTrfase_RsmB-F_NOP2_cat"/>
</dbReference>
<keyword evidence="7 14" id="KW-0489">Methyltransferase</keyword>
<evidence type="ECO:0000256" key="2">
    <source>
        <dbReference type="ARBA" id="ARBA00004496"/>
    </source>
</evidence>
<dbReference type="InterPro" id="IPR054728">
    <property type="entry name" value="RsmB-like_ferredoxin"/>
</dbReference>
<dbReference type="AlphaFoldDB" id="A0A220MHK0"/>
<dbReference type="GO" id="GO:0006355">
    <property type="term" value="P:regulation of DNA-templated transcription"/>
    <property type="evidence" value="ECO:0007669"/>
    <property type="project" value="InterPro"/>
</dbReference>
<dbReference type="Pfam" id="PF01189">
    <property type="entry name" value="Methyltr_RsmB-F"/>
    <property type="match status" value="1"/>
</dbReference>
<evidence type="ECO:0000256" key="4">
    <source>
        <dbReference type="ARBA" id="ARBA00012140"/>
    </source>
</evidence>
<dbReference type="InterPro" id="IPR001678">
    <property type="entry name" value="MeTrfase_RsmB-F_NOP2_dom"/>
</dbReference>
<keyword evidence="9 14" id="KW-0949">S-adenosyl-L-methionine</keyword>
<dbReference type="FunFam" id="3.40.50.150:FF:000257">
    <property type="entry name" value="16S rRNA methyltransferase"/>
    <property type="match status" value="1"/>
</dbReference>
<dbReference type="SUPFAM" id="SSF48013">
    <property type="entry name" value="NusB-like"/>
    <property type="match status" value="1"/>
</dbReference>
<feature type="binding site" evidence="14">
    <location>
        <position position="328"/>
    </location>
    <ligand>
        <name>S-adenosyl-L-methionine</name>
        <dbReference type="ChEBI" id="CHEBI:59789"/>
    </ligand>
</feature>
<dbReference type="SUPFAM" id="SSF53335">
    <property type="entry name" value="S-adenosyl-L-methionine-dependent methyltransferases"/>
    <property type="match status" value="1"/>
</dbReference>
<reference evidence="16 17" key="1">
    <citation type="submission" date="2016-11" db="EMBL/GenBank/DDBJ databases">
        <authorList>
            <person name="Jaros S."/>
            <person name="Januszkiewicz K."/>
            <person name="Wedrychowicz H."/>
        </authorList>
    </citation>
    <scope>NUCLEOTIDE SEQUENCE [LARGE SCALE GENOMIC DNA]</scope>
    <source>
        <strain evidence="16 17">NF2</strain>
    </source>
</reference>
<keyword evidence="10 14" id="KW-0694">RNA-binding</keyword>
<dbReference type="CDD" id="cd02440">
    <property type="entry name" value="AdoMet_MTases"/>
    <property type="match status" value="1"/>
</dbReference>
<dbReference type="PROSITE" id="PS01153">
    <property type="entry name" value="NOL1_NOP2_SUN"/>
    <property type="match status" value="1"/>
</dbReference>
<proteinExistence type="inferred from homology"/>
<organism evidence="16 17">
    <name type="scientific">Brevibacillus formosus</name>
    <dbReference type="NCBI Taxonomy" id="54913"/>
    <lineage>
        <taxon>Bacteria</taxon>
        <taxon>Bacillati</taxon>
        <taxon>Bacillota</taxon>
        <taxon>Bacilli</taxon>
        <taxon>Bacillales</taxon>
        <taxon>Paenibacillaceae</taxon>
        <taxon>Brevibacillus</taxon>
    </lineage>
</organism>
<dbReference type="PROSITE" id="PS51686">
    <property type="entry name" value="SAM_MT_RSMB_NOP"/>
    <property type="match status" value="1"/>
</dbReference>
<comment type="function">
    <text evidence="1">Specifically methylates the cytosine at position 967 (m5C967) of 16S rRNA.</text>
</comment>
<dbReference type="RefSeq" id="WP_088908310.1">
    <property type="nucleotide sequence ID" value="NZ_CP018145.1"/>
</dbReference>
<keyword evidence="6" id="KW-0698">rRNA processing</keyword>
<dbReference type="NCBIfam" id="TIGR00563">
    <property type="entry name" value="rsmB"/>
    <property type="match status" value="1"/>
</dbReference>
<comment type="catalytic activity">
    <reaction evidence="13">
        <text>cytidine(967) in 16S rRNA + S-adenosyl-L-methionine = 5-methylcytidine(967) in 16S rRNA + S-adenosyl-L-homocysteine + H(+)</text>
        <dbReference type="Rhea" id="RHEA:42748"/>
        <dbReference type="Rhea" id="RHEA-COMP:10219"/>
        <dbReference type="Rhea" id="RHEA-COMP:10220"/>
        <dbReference type="ChEBI" id="CHEBI:15378"/>
        <dbReference type="ChEBI" id="CHEBI:57856"/>
        <dbReference type="ChEBI" id="CHEBI:59789"/>
        <dbReference type="ChEBI" id="CHEBI:74483"/>
        <dbReference type="ChEBI" id="CHEBI:82748"/>
        <dbReference type="EC" id="2.1.1.176"/>
    </reaction>
</comment>
<evidence type="ECO:0000256" key="12">
    <source>
        <dbReference type="ARBA" id="ARBA00031088"/>
    </source>
</evidence>
<dbReference type="InterPro" id="IPR029063">
    <property type="entry name" value="SAM-dependent_MTases_sf"/>
</dbReference>
<evidence type="ECO:0000256" key="5">
    <source>
        <dbReference type="ARBA" id="ARBA00022490"/>
    </source>
</evidence>
<feature type="domain" description="SAM-dependent MTase RsmB/NOP-type" evidence="15">
    <location>
        <begin position="170"/>
        <end position="447"/>
    </location>
</feature>
<keyword evidence="8 14" id="KW-0808">Transferase</keyword>
<keyword evidence="5" id="KW-0963">Cytoplasm</keyword>
<dbReference type="GO" id="GO:0005737">
    <property type="term" value="C:cytoplasm"/>
    <property type="evidence" value="ECO:0007669"/>
    <property type="project" value="UniProtKB-SubCell"/>
</dbReference>
<dbReference type="EC" id="2.1.1.176" evidence="4"/>
<dbReference type="PANTHER" id="PTHR22807">
    <property type="entry name" value="NOP2 YEAST -RELATED NOL1/NOP2/FMU SUN DOMAIN-CONTAINING"/>
    <property type="match status" value="1"/>
</dbReference>
<sequence>MAKKGARDIALDILNRVEEHKSYSNLELRNVLDRENLSAADAGLVTELVYGTIQRKLTLDHVLSHFVGNKKVQTWVRNLLRLSLYQIRFLDRIPERAAVHQAVEIAKKRGHQGIASMVNGVLRNVLRQPDVWERQPKGGRALQIAVAYSHPEWLVRQWLTVYGEETTIAICEANNRTPHSSVRVNAWKTTKDQVLDKLAEEGLEGQASTVSPHAILMEGGHAAGSRLFKEGYFTIQDESSMLVAPALAAQPGMRVLDACAAPGGKTTHIAEMMENRGQIIASDVHPHKRDLIASAAKRLGITIIEPIVSDALDLPEKALGTFDRILLDAPCTGFGVIRRKPDLKWNKTPEDVRAIAQLQYELLKTLAPMLAQGGVMVYSTCTIEPAENQEIVRRFVEEHPDFVFDDTLAQDLPEAVRKHVDETGACVQILPHHFESDGFFIARLKRRG</sequence>
<evidence type="ECO:0000256" key="6">
    <source>
        <dbReference type="ARBA" id="ARBA00022552"/>
    </source>
</evidence>
<evidence type="ECO:0000256" key="13">
    <source>
        <dbReference type="ARBA" id="ARBA00047283"/>
    </source>
</evidence>
<evidence type="ECO:0000259" key="15">
    <source>
        <dbReference type="PROSITE" id="PS51686"/>
    </source>
</evidence>
<evidence type="ECO:0000313" key="16">
    <source>
        <dbReference type="EMBL" id="ASJ54576.1"/>
    </source>
</evidence>
<evidence type="ECO:0000256" key="11">
    <source>
        <dbReference type="ARBA" id="ARBA00030399"/>
    </source>
</evidence>
<evidence type="ECO:0000256" key="7">
    <source>
        <dbReference type="ARBA" id="ARBA00022603"/>
    </source>
</evidence>
<evidence type="ECO:0000256" key="8">
    <source>
        <dbReference type="ARBA" id="ARBA00022679"/>
    </source>
</evidence>
<dbReference type="InterPro" id="IPR023267">
    <property type="entry name" value="RCMT"/>
</dbReference>
<dbReference type="NCBIfam" id="NF011494">
    <property type="entry name" value="PRK14902.1"/>
    <property type="match status" value="1"/>
</dbReference>
<dbReference type="Gene3D" id="3.30.70.1170">
    <property type="entry name" value="Sun protein, domain 3"/>
    <property type="match status" value="1"/>
</dbReference>